<feature type="transmembrane region" description="Helical" evidence="1">
    <location>
        <begin position="122"/>
        <end position="145"/>
    </location>
</feature>
<gene>
    <name evidence="2" type="ORF">NG665_05205</name>
</gene>
<keyword evidence="1" id="KW-0812">Transmembrane</keyword>
<feature type="transmembrane region" description="Helical" evidence="1">
    <location>
        <begin position="15"/>
        <end position="35"/>
    </location>
</feature>
<sequence length="153" mass="15975">MNTHTSNHNPISPRLISYITAGGIGGIAGGLVFGMMMSMMGMLPMIAGMIGSESPVIGFALHMVISVAFGLLAGGLSAFIPAQTLGQRIIFAIGLGVALWIIGPLTTMPLMMGQPIFQIGQVAMMSLMGHIIYAMITVFTAKAFLPYLASKTA</sequence>
<dbReference type="Proteomes" id="UP001056109">
    <property type="component" value="Chromosome"/>
</dbReference>
<keyword evidence="1" id="KW-1133">Transmembrane helix</keyword>
<proteinExistence type="predicted"/>
<evidence type="ECO:0000313" key="3">
    <source>
        <dbReference type="Proteomes" id="UP001056109"/>
    </source>
</evidence>
<feature type="transmembrane region" description="Helical" evidence="1">
    <location>
        <begin position="56"/>
        <end position="82"/>
    </location>
</feature>
<reference evidence="2" key="1">
    <citation type="submission" date="2022-06" db="EMBL/GenBank/DDBJ databases">
        <title>Complete Genome Sequence of Arcanobacterium pinnipediorum strain DSM 28752 isolated from a harbour seal.</title>
        <authorList>
            <person name="Borowiak M."/>
            <person name="Kreitlow A."/>
            <person name="Alssahen M."/>
            <person name="Malorny B."/>
            <person name="Laemmler C."/>
            <person name="Prenger-Berninghoff E."/>
            <person name="Siebert U."/>
            <person name="Ploetz M."/>
            <person name="Abdulmawjood A."/>
        </authorList>
    </citation>
    <scope>NUCLEOTIDE SEQUENCE</scope>
    <source>
        <strain evidence="2">DSM 28752</strain>
    </source>
</reference>
<keyword evidence="1" id="KW-0472">Membrane</keyword>
<protein>
    <submittedName>
        <fullName evidence="2">DUF1440 domain-containing protein</fullName>
    </submittedName>
</protein>
<dbReference type="RefSeq" id="WP_252672607.1">
    <property type="nucleotide sequence ID" value="NZ_CP099547.1"/>
</dbReference>
<keyword evidence="3" id="KW-1185">Reference proteome</keyword>
<organism evidence="2 3">
    <name type="scientific">Arcanobacterium pinnipediorum</name>
    <dbReference type="NCBI Taxonomy" id="1503041"/>
    <lineage>
        <taxon>Bacteria</taxon>
        <taxon>Bacillati</taxon>
        <taxon>Actinomycetota</taxon>
        <taxon>Actinomycetes</taxon>
        <taxon>Actinomycetales</taxon>
        <taxon>Actinomycetaceae</taxon>
        <taxon>Arcanobacterium</taxon>
    </lineage>
</organism>
<evidence type="ECO:0000313" key="2">
    <source>
        <dbReference type="EMBL" id="USR78794.1"/>
    </source>
</evidence>
<dbReference type="EMBL" id="CP099547">
    <property type="protein sequence ID" value="USR78794.1"/>
    <property type="molecule type" value="Genomic_DNA"/>
</dbReference>
<name>A0ABY5AHQ8_9ACTO</name>
<evidence type="ECO:0000256" key="1">
    <source>
        <dbReference type="SAM" id="Phobius"/>
    </source>
</evidence>
<feature type="transmembrane region" description="Helical" evidence="1">
    <location>
        <begin position="88"/>
        <end position="110"/>
    </location>
</feature>
<accession>A0ABY5AHQ8</accession>